<keyword evidence="2" id="KW-0560">Oxidoreductase</keyword>
<dbReference type="Pfam" id="PF13561">
    <property type="entry name" value="adh_short_C2"/>
    <property type="match status" value="1"/>
</dbReference>
<dbReference type="PRINTS" id="PR00081">
    <property type="entry name" value="GDHRDH"/>
</dbReference>
<evidence type="ECO:0000256" key="1">
    <source>
        <dbReference type="ARBA" id="ARBA00006484"/>
    </source>
</evidence>
<dbReference type="PANTHER" id="PTHR24321:SF8">
    <property type="entry name" value="ESTRADIOL 17-BETA-DEHYDROGENASE 8-RELATED"/>
    <property type="match status" value="1"/>
</dbReference>
<dbReference type="CDD" id="cd05233">
    <property type="entry name" value="SDR_c"/>
    <property type="match status" value="1"/>
</dbReference>
<dbReference type="GO" id="GO:0016491">
    <property type="term" value="F:oxidoreductase activity"/>
    <property type="evidence" value="ECO:0007669"/>
    <property type="project" value="UniProtKB-KW"/>
</dbReference>
<name>A0A318H2W7_9BURK</name>
<dbReference type="PANTHER" id="PTHR24321">
    <property type="entry name" value="DEHYDROGENASES, SHORT CHAIN"/>
    <property type="match status" value="1"/>
</dbReference>
<dbReference type="SUPFAM" id="SSF51735">
    <property type="entry name" value="NAD(P)-binding Rossmann-fold domains"/>
    <property type="match status" value="1"/>
</dbReference>
<evidence type="ECO:0000256" key="2">
    <source>
        <dbReference type="ARBA" id="ARBA00023002"/>
    </source>
</evidence>
<sequence>MTSVFKPALPGRRGDRLAGKVAVVTGIAAGIGRTLALMFAQQGARVVGADLDAAGAQATLDEAAAQGLLLHSLHPLDLTRPDAVQRLVEHAVALHGGLDLLVNAAAFGAFAWIESMDYEQQWRRTLTGEVDIVFLACQAAWPHLKARGGGAVINFASANAHMALPLLPAVAHCAGKGAVLAMSRQLAMEGGPHGIRVNTISPALVVTAATRQPLEQLPGFEAQVLGKFMVRRLGQPEDIGWAAIYLASDESSWVTGADFHIDAGATAW</sequence>
<dbReference type="PRINTS" id="PR00080">
    <property type="entry name" value="SDRFAMILY"/>
</dbReference>
<accession>A0A318H2W7</accession>
<protein>
    <submittedName>
        <fullName evidence="3">NAD(P)-dependent dehydrogenase (Short-subunit alcohol dehydrogenase family)</fullName>
    </submittedName>
</protein>
<dbReference type="InterPro" id="IPR002347">
    <property type="entry name" value="SDR_fam"/>
</dbReference>
<organism evidence="3 4">
    <name type="scientific">Sphaerotilus hippei</name>
    <dbReference type="NCBI Taxonomy" id="744406"/>
    <lineage>
        <taxon>Bacteria</taxon>
        <taxon>Pseudomonadati</taxon>
        <taxon>Pseudomonadota</taxon>
        <taxon>Betaproteobacteria</taxon>
        <taxon>Burkholderiales</taxon>
        <taxon>Sphaerotilaceae</taxon>
        <taxon>Sphaerotilus</taxon>
    </lineage>
</organism>
<dbReference type="FunFam" id="3.40.50.720:FF:000084">
    <property type="entry name" value="Short-chain dehydrogenase reductase"/>
    <property type="match status" value="1"/>
</dbReference>
<evidence type="ECO:0000313" key="4">
    <source>
        <dbReference type="Proteomes" id="UP000247811"/>
    </source>
</evidence>
<dbReference type="Gene3D" id="3.40.50.720">
    <property type="entry name" value="NAD(P)-binding Rossmann-like Domain"/>
    <property type="match status" value="1"/>
</dbReference>
<reference evidence="3 4" key="1">
    <citation type="submission" date="2018-05" db="EMBL/GenBank/DDBJ databases">
        <title>Genomic Encyclopedia of Type Strains, Phase IV (KMG-IV): sequencing the most valuable type-strain genomes for metagenomic binning, comparative biology and taxonomic classification.</title>
        <authorList>
            <person name="Goeker M."/>
        </authorList>
    </citation>
    <scope>NUCLEOTIDE SEQUENCE [LARGE SCALE GENOMIC DNA]</scope>
    <source>
        <strain evidence="3 4">DSM 566</strain>
    </source>
</reference>
<keyword evidence="4" id="KW-1185">Reference proteome</keyword>
<dbReference type="OrthoDB" id="9809287at2"/>
<proteinExistence type="inferred from homology"/>
<dbReference type="AlphaFoldDB" id="A0A318H2W7"/>
<dbReference type="Proteomes" id="UP000247811">
    <property type="component" value="Unassembled WGS sequence"/>
</dbReference>
<dbReference type="RefSeq" id="WP_110399966.1">
    <property type="nucleotide sequence ID" value="NZ_QJJS01000004.1"/>
</dbReference>
<evidence type="ECO:0000313" key="3">
    <source>
        <dbReference type="EMBL" id="PXW97583.1"/>
    </source>
</evidence>
<dbReference type="EMBL" id="QJJS01000004">
    <property type="protein sequence ID" value="PXW97583.1"/>
    <property type="molecule type" value="Genomic_DNA"/>
</dbReference>
<comment type="similarity">
    <text evidence="1">Belongs to the short-chain dehydrogenases/reductases (SDR) family.</text>
</comment>
<dbReference type="InterPro" id="IPR036291">
    <property type="entry name" value="NAD(P)-bd_dom_sf"/>
</dbReference>
<gene>
    <name evidence="3" type="ORF">C7444_104186</name>
</gene>
<comment type="caution">
    <text evidence="3">The sequence shown here is derived from an EMBL/GenBank/DDBJ whole genome shotgun (WGS) entry which is preliminary data.</text>
</comment>